<comment type="subcellular location">
    <subcellularLocation>
        <location evidence="1">Nucleus</location>
    </subcellularLocation>
</comment>
<dbReference type="GO" id="GO:0003700">
    <property type="term" value="F:DNA-binding transcription factor activity"/>
    <property type="evidence" value="ECO:0007669"/>
    <property type="project" value="TreeGrafter"/>
</dbReference>
<evidence type="ECO:0000256" key="1">
    <source>
        <dbReference type="ARBA" id="ARBA00004123"/>
    </source>
</evidence>
<evidence type="ECO:0000256" key="4">
    <source>
        <dbReference type="ARBA" id="ARBA00023242"/>
    </source>
</evidence>
<keyword evidence="2" id="KW-0805">Transcription regulation</keyword>
<keyword evidence="5" id="KW-0175">Coiled coil</keyword>
<dbReference type="Gene3D" id="4.10.280.10">
    <property type="entry name" value="Helix-loop-helix DNA-binding domain"/>
    <property type="match status" value="1"/>
</dbReference>
<dbReference type="EMBL" id="JAHRHJ020000006">
    <property type="protein sequence ID" value="KAH9313121.1"/>
    <property type="molecule type" value="Genomic_DNA"/>
</dbReference>
<dbReference type="InterPro" id="IPR051358">
    <property type="entry name" value="TF_AMS/ICE1/BHLH6-like"/>
</dbReference>
<dbReference type="Pfam" id="PF00010">
    <property type="entry name" value="HLH"/>
    <property type="match status" value="1"/>
</dbReference>
<protein>
    <recommendedName>
        <fullName evidence="6">BHLH domain-containing protein</fullName>
    </recommendedName>
</protein>
<dbReference type="Proteomes" id="UP000824469">
    <property type="component" value="Unassembled WGS sequence"/>
</dbReference>
<dbReference type="OMA" id="KKNCHEN"/>
<dbReference type="PANTHER" id="PTHR31945:SF11">
    <property type="entry name" value="TRANSCRIPTION FACTOR ABORTED MICROSPORES"/>
    <property type="match status" value="1"/>
</dbReference>
<dbReference type="PROSITE" id="PS50888">
    <property type="entry name" value="BHLH"/>
    <property type="match status" value="1"/>
</dbReference>
<feature type="coiled-coil region" evidence="5">
    <location>
        <begin position="78"/>
        <end position="105"/>
    </location>
</feature>
<dbReference type="InterPro" id="IPR011598">
    <property type="entry name" value="bHLH_dom"/>
</dbReference>
<dbReference type="PANTHER" id="PTHR31945">
    <property type="entry name" value="TRANSCRIPTION FACTOR SCREAM2-RELATED"/>
    <property type="match status" value="1"/>
</dbReference>
<feature type="non-terminal residue" evidence="7">
    <location>
        <position position="1"/>
    </location>
</feature>
<organism evidence="7 8">
    <name type="scientific">Taxus chinensis</name>
    <name type="common">Chinese yew</name>
    <name type="synonym">Taxus wallichiana var. chinensis</name>
    <dbReference type="NCBI Taxonomy" id="29808"/>
    <lineage>
        <taxon>Eukaryota</taxon>
        <taxon>Viridiplantae</taxon>
        <taxon>Streptophyta</taxon>
        <taxon>Embryophyta</taxon>
        <taxon>Tracheophyta</taxon>
        <taxon>Spermatophyta</taxon>
        <taxon>Pinopsida</taxon>
        <taxon>Pinidae</taxon>
        <taxon>Conifers II</taxon>
        <taxon>Cupressales</taxon>
        <taxon>Taxaceae</taxon>
        <taxon>Taxus</taxon>
    </lineage>
</organism>
<dbReference type="SMART" id="SM00353">
    <property type="entry name" value="HLH"/>
    <property type="match status" value="1"/>
</dbReference>
<dbReference type="GO" id="GO:0043565">
    <property type="term" value="F:sequence-specific DNA binding"/>
    <property type="evidence" value="ECO:0007669"/>
    <property type="project" value="TreeGrafter"/>
</dbReference>
<evidence type="ECO:0000313" key="7">
    <source>
        <dbReference type="EMBL" id="KAH9313121.1"/>
    </source>
</evidence>
<reference evidence="7 8" key="1">
    <citation type="journal article" date="2021" name="Nat. Plants">
        <title>The Taxus genome provides insights into paclitaxel biosynthesis.</title>
        <authorList>
            <person name="Xiong X."/>
            <person name="Gou J."/>
            <person name="Liao Q."/>
            <person name="Li Y."/>
            <person name="Zhou Q."/>
            <person name="Bi G."/>
            <person name="Li C."/>
            <person name="Du R."/>
            <person name="Wang X."/>
            <person name="Sun T."/>
            <person name="Guo L."/>
            <person name="Liang H."/>
            <person name="Lu P."/>
            <person name="Wu Y."/>
            <person name="Zhang Z."/>
            <person name="Ro D.K."/>
            <person name="Shang Y."/>
            <person name="Huang S."/>
            <person name="Yan J."/>
        </authorList>
    </citation>
    <scope>NUCLEOTIDE SEQUENCE [LARGE SCALE GENOMIC DNA]</scope>
    <source>
        <strain evidence="7">Ta-2019</strain>
    </source>
</reference>
<feature type="domain" description="BHLH" evidence="6">
    <location>
        <begin position="38"/>
        <end position="88"/>
    </location>
</feature>
<dbReference type="GO" id="GO:0046983">
    <property type="term" value="F:protein dimerization activity"/>
    <property type="evidence" value="ECO:0007669"/>
    <property type="project" value="InterPro"/>
</dbReference>
<evidence type="ECO:0000256" key="5">
    <source>
        <dbReference type="SAM" id="Coils"/>
    </source>
</evidence>
<evidence type="ECO:0000256" key="2">
    <source>
        <dbReference type="ARBA" id="ARBA00023015"/>
    </source>
</evidence>
<keyword evidence="3" id="KW-0804">Transcription</keyword>
<comment type="caution">
    <text evidence="7">The sequence shown here is derived from an EMBL/GenBank/DDBJ whole genome shotgun (WGS) entry which is preliminary data.</text>
</comment>
<keyword evidence="4" id="KW-0539">Nucleus</keyword>
<evidence type="ECO:0000256" key="3">
    <source>
        <dbReference type="ARBA" id="ARBA00023163"/>
    </source>
</evidence>
<evidence type="ECO:0000313" key="8">
    <source>
        <dbReference type="Proteomes" id="UP000824469"/>
    </source>
</evidence>
<evidence type="ECO:0000259" key="6">
    <source>
        <dbReference type="PROSITE" id="PS50888"/>
    </source>
</evidence>
<dbReference type="AlphaFoldDB" id="A0AA38FZP0"/>
<proteinExistence type="predicted"/>
<sequence>LDEIKNKESESTQIMDPLFHDQDHVHALIDTAAAKKRKRIQGIIFSEKMRRKRMRQFLAKLSSILPITNGKVARYCLIEETIKYIEKLHQRVRELKEKRDLLSAKKNCHENFPSPLPSNDIVNVDVEMYGDEVLIRIISFKMPSNLSKIYQAIEAQHFEIQSADIYRGDSVVVLSFNAN</sequence>
<name>A0AA38FZP0_TAXCH</name>
<keyword evidence="8" id="KW-1185">Reference proteome</keyword>
<dbReference type="InterPro" id="IPR036638">
    <property type="entry name" value="HLH_DNA-bd_sf"/>
</dbReference>
<gene>
    <name evidence="7" type="ORF">KI387_028156</name>
</gene>
<feature type="non-terminal residue" evidence="7">
    <location>
        <position position="179"/>
    </location>
</feature>
<dbReference type="GO" id="GO:0005634">
    <property type="term" value="C:nucleus"/>
    <property type="evidence" value="ECO:0007669"/>
    <property type="project" value="UniProtKB-SubCell"/>
</dbReference>
<dbReference type="SUPFAM" id="SSF47459">
    <property type="entry name" value="HLH, helix-loop-helix DNA-binding domain"/>
    <property type="match status" value="1"/>
</dbReference>
<accession>A0AA38FZP0</accession>